<dbReference type="Pfam" id="PF01930">
    <property type="entry name" value="Cas_Cas4"/>
    <property type="match status" value="1"/>
</dbReference>
<keyword evidence="10 13" id="KW-0411">Iron-sulfur</keyword>
<evidence type="ECO:0000313" key="16">
    <source>
        <dbReference type="Proteomes" id="UP001149411"/>
    </source>
</evidence>
<dbReference type="InterPro" id="IPR022765">
    <property type="entry name" value="Dna2/Cas4_DUF83"/>
</dbReference>
<evidence type="ECO:0000256" key="9">
    <source>
        <dbReference type="ARBA" id="ARBA00023004"/>
    </source>
</evidence>
<evidence type="ECO:0000313" key="15">
    <source>
        <dbReference type="EMBL" id="MCX2819384.1"/>
    </source>
</evidence>
<comment type="caution">
    <text evidence="15">The sequence shown here is derived from an EMBL/GenBank/DDBJ whole genome shotgun (WGS) entry which is preliminary data.</text>
</comment>
<dbReference type="GO" id="GO:0051607">
    <property type="term" value="P:defense response to virus"/>
    <property type="evidence" value="ECO:0007669"/>
    <property type="project" value="UniProtKB-KW"/>
</dbReference>
<dbReference type="PANTHER" id="PTHR36531">
    <property type="entry name" value="CRISPR-ASSOCIATED EXONUCLEASE CAS4"/>
    <property type="match status" value="1"/>
</dbReference>
<keyword evidence="6 13" id="KW-0479">Metal-binding</keyword>
<reference evidence="15" key="1">
    <citation type="submission" date="2022-09" db="EMBL/GenBank/DDBJ databases">
        <title>Haloadaptaus new haloarchaeum isolated from saline soil.</title>
        <authorList>
            <person name="Duran-Viseras A."/>
            <person name="Sanchez-Porro C."/>
            <person name="Ventosa A."/>
        </authorList>
    </citation>
    <scope>NUCLEOTIDE SEQUENCE</scope>
    <source>
        <strain evidence="15">F3-133</strain>
    </source>
</reference>
<protein>
    <recommendedName>
        <fullName evidence="4 13">CRISPR-associated exonuclease Cas4</fullName>
        <ecNumber evidence="3 13">3.1.12.1</ecNumber>
    </recommendedName>
</protein>
<dbReference type="EC" id="3.1.12.1" evidence="3 13"/>
<dbReference type="GO" id="GO:0051536">
    <property type="term" value="F:iron-sulfur cluster binding"/>
    <property type="evidence" value="ECO:0007669"/>
    <property type="project" value="UniProtKB-KW"/>
</dbReference>
<dbReference type="EMBL" id="RKLV01000007">
    <property type="protein sequence ID" value="MCX2819384.1"/>
    <property type="molecule type" value="Genomic_DNA"/>
</dbReference>
<keyword evidence="11 13" id="KW-0051">Antiviral defense</keyword>
<dbReference type="InterPro" id="IPR011604">
    <property type="entry name" value="PDDEXK-like_dom_sf"/>
</dbReference>
<dbReference type="InterPro" id="IPR051827">
    <property type="entry name" value="Cas4_exonuclease"/>
</dbReference>
<comment type="function">
    <text evidence="13">CRISPR (clustered regularly interspaced short palindromic repeat) is an adaptive immune system that provides protection against mobile genetic elements (viruses, transposable elements and conjugative plasmids). CRISPR clusters contain sequences complementary to antecedent mobile elements and target invading nucleic acids. CRISPR clusters are transcribed and processed into CRISPR RNA (crRNA).</text>
</comment>
<dbReference type="PANTHER" id="PTHR36531:SF6">
    <property type="entry name" value="DNA REPLICATION ATP-DEPENDENT HELICASE_NUCLEASE DNA2"/>
    <property type="match status" value="1"/>
</dbReference>
<dbReference type="InterPro" id="IPR013343">
    <property type="entry name" value="CRISPR-assoc_prot_Cas4"/>
</dbReference>
<keyword evidence="9 13" id="KW-0408">Iron</keyword>
<evidence type="ECO:0000256" key="7">
    <source>
        <dbReference type="ARBA" id="ARBA00022801"/>
    </source>
</evidence>
<dbReference type="RefSeq" id="WP_266087577.1">
    <property type="nucleotide sequence ID" value="NZ_RKLV01000007.1"/>
</dbReference>
<comment type="cofactor">
    <cofactor evidence="13">
        <name>Mg(2+)</name>
        <dbReference type="ChEBI" id="CHEBI:18420"/>
    </cofactor>
    <cofactor evidence="13">
        <name>Mn(2+)</name>
        <dbReference type="ChEBI" id="CHEBI:29035"/>
    </cofactor>
    <text evidence="13">Mg(2+) or Mn(2+) required for ssDNA cleavage activity.</text>
</comment>
<dbReference type="GO" id="GO:0004527">
    <property type="term" value="F:exonuclease activity"/>
    <property type="evidence" value="ECO:0007669"/>
    <property type="project" value="UniProtKB-KW"/>
</dbReference>
<evidence type="ECO:0000256" key="6">
    <source>
        <dbReference type="ARBA" id="ARBA00022723"/>
    </source>
</evidence>
<dbReference type="Proteomes" id="UP001149411">
    <property type="component" value="Unassembled WGS sequence"/>
</dbReference>
<sequence>MGLKRDELVQVGEINQFVYCSRRHYYIKFFDTIGKNYELTEGSVKHDNKSRRGGWTEEMYLRSEKHRLHGKIDVLDENDTLTPVERKRAESGSYFESDELQLAAYCMLLEDNVPGSVNVGYIYTESNRQRHAVRIQDWHREQVKEIVDVILDMTVDDVPPFVDNPSKCEKCSCREYCMPEESKMLGETQ</sequence>
<accession>A0A9Q4C6M7</accession>
<keyword evidence="12 13" id="KW-0464">Manganese</keyword>
<evidence type="ECO:0000256" key="10">
    <source>
        <dbReference type="ARBA" id="ARBA00023014"/>
    </source>
</evidence>
<keyword evidence="8 13" id="KW-0269">Exonuclease</keyword>
<keyword evidence="16" id="KW-1185">Reference proteome</keyword>
<dbReference type="Gene3D" id="3.90.320.10">
    <property type="match status" value="1"/>
</dbReference>
<name>A0A9Q4C6M7_9EURY</name>
<evidence type="ECO:0000256" key="1">
    <source>
        <dbReference type="ARBA" id="ARBA00001966"/>
    </source>
</evidence>
<evidence type="ECO:0000256" key="11">
    <source>
        <dbReference type="ARBA" id="ARBA00023118"/>
    </source>
</evidence>
<keyword evidence="5 13" id="KW-0540">Nuclease</keyword>
<dbReference type="AlphaFoldDB" id="A0A9Q4C6M7"/>
<evidence type="ECO:0000256" key="3">
    <source>
        <dbReference type="ARBA" id="ARBA00012768"/>
    </source>
</evidence>
<comment type="cofactor">
    <cofactor evidence="1">
        <name>[4Fe-4S] cluster</name>
        <dbReference type="ChEBI" id="CHEBI:49883"/>
    </cofactor>
</comment>
<proteinExistence type="inferred from homology"/>
<comment type="similarity">
    <text evidence="2 13">Belongs to the CRISPR-associated exonuclease Cas4 family.</text>
</comment>
<evidence type="ECO:0000259" key="14">
    <source>
        <dbReference type="Pfam" id="PF01930"/>
    </source>
</evidence>
<keyword evidence="7 13" id="KW-0378">Hydrolase</keyword>
<comment type="cofactor">
    <cofactor evidence="13">
        <name>iron-sulfur cluster</name>
        <dbReference type="ChEBI" id="CHEBI:30408"/>
    </cofactor>
</comment>
<feature type="domain" description="DUF83" evidence="14">
    <location>
        <begin position="13"/>
        <end position="178"/>
    </location>
</feature>
<organism evidence="15 16">
    <name type="scientific">Halorutilus salinus</name>
    <dbReference type="NCBI Taxonomy" id="2487751"/>
    <lineage>
        <taxon>Archaea</taxon>
        <taxon>Methanobacteriati</taxon>
        <taxon>Methanobacteriota</taxon>
        <taxon>Stenosarchaea group</taxon>
        <taxon>Halobacteria</taxon>
        <taxon>Halorutilales</taxon>
        <taxon>Halorutilaceae</taxon>
        <taxon>Halorutilus</taxon>
    </lineage>
</organism>
<evidence type="ECO:0000256" key="5">
    <source>
        <dbReference type="ARBA" id="ARBA00022722"/>
    </source>
</evidence>
<evidence type="ECO:0000256" key="13">
    <source>
        <dbReference type="RuleBase" id="RU365022"/>
    </source>
</evidence>
<dbReference type="GO" id="GO:0046872">
    <property type="term" value="F:metal ion binding"/>
    <property type="evidence" value="ECO:0007669"/>
    <property type="project" value="UniProtKB-KW"/>
</dbReference>
<evidence type="ECO:0000256" key="8">
    <source>
        <dbReference type="ARBA" id="ARBA00022839"/>
    </source>
</evidence>
<dbReference type="NCBIfam" id="TIGR00372">
    <property type="entry name" value="cas4"/>
    <property type="match status" value="1"/>
</dbReference>
<evidence type="ECO:0000256" key="4">
    <source>
        <dbReference type="ARBA" id="ARBA00020049"/>
    </source>
</evidence>
<evidence type="ECO:0000256" key="2">
    <source>
        <dbReference type="ARBA" id="ARBA00009189"/>
    </source>
</evidence>
<evidence type="ECO:0000256" key="12">
    <source>
        <dbReference type="ARBA" id="ARBA00023211"/>
    </source>
</evidence>
<gene>
    <name evidence="15" type="primary">cas4</name>
    <name evidence="15" type="ORF">EGH25_08480</name>
</gene>